<dbReference type="PANTHER" id="PTHR38042">
    <property type="entry name" value="UROPORPHYRINOGEN-III SYNTHASE, CHLOROPLASTIC"/>
    <property type="match status" value="1"/>
</dbReference>
<dbReference type="Proteomes" id="UP000247811">
    <property type="component" value="Unassembled WGS sequence"/>
</dbReference>
<dbReference type="GO" id="GO:0004852">
    <property type="term" value="F:uroporphyrinogen-III synthase activity"/>
    <property type="evidence" value="ECO:0007669"/>
    <property type="project" value="UniProtKB-UniRule"/>
</dbReference>
<protein>
    <recommendedName>
        <fullName evidence="7 9">Uroporphyrinogen-III synthase</fullName>
        <ecNumber evidence="3 9">4.2.1.75</ecNumber>
    </recommendedName>
</protein>
<dbReference type="Gene3D" id="3.40.50.10090">
    <property type="match status" value="2"/>
</dbReference>
<accession>A0A318H0Z7</accession>
<evidence type="ECO:0000256" key="8">
    <source>
        <dbReference type="ARBA" id="ARBA00048617"/>
    </source>
</evidence>
<comment type="similarity">
    <text evidence="2 9">Belongs to the uroporphyrinogen-III synthase family.</text>
</comment>
<dbReference type="SUPFAM" id="SSF69618">
    <property type="entry name" value="HemD-like"/>
    <property type="match status" value="1"/>
</dbReference>
<dbReference type="EC" id="4.2.1.75" evidence="3 9"/>
<dbReference type="InterPro" id="IPR039793">
    <property type="entry name" value="UROS/Hem4"/>
</dbReference>
<dbReference type="RefSeq" id="WP_110400438.1">
    <property type="nucleotide sequence ID" value="NZ_QJJS01000006.1"/>
</dbReference>
<dbReference type="GO" id="GO:0006780">
    <property type="term" value="P:uroporphyrinogen III biosynthetic process"/>
    <property type="evidence" value="ECO:0007669"/>
    <property type="project" value="UniProtKB-UniRule"/>
</dbReference>
<evidence type="ECO:0000256" key="2">
    <source>
        <dbReference type="ARBA" id="ARBA00008133"/>
    </source>
</evidence>
<evidence type="ECO:0000259" key="10">
    <source>
        <dbReference type="Pfam" id="PF02602"/>
    </source>
</evidence>
<dbReference type="PANTHER" id="PTHR38042:SF1">
    <property type="entry name" value="UROPORPHYRINOGEN-III SYNTHASE, CHLOROPLASTIC"/>
    <property type="match status" value="1"/>
</dbReference>
<evidence type="ECO:0000256" key="4">
    <source>
        <dbReference type="ARBA" id="ARBA00023239"/>
    </source>
</evidence>
<evidence type="ECO:0000256" key="7">
    <source>
        <dbReference type="ARBA" id="ARBA00040167"/>
    </source>
</evidence>
<dbReference type="CDD" id="cd06578">
    <property type="entry name" value="HemD"/>
    <property type="match status" value="1"/>
</dbReference>
<evidence type="ECO:0000256" key="5">
    <source>
        <dbReference type="ARBA" id="ARBA00023244"/>
    </source>
</evidence>
<name>A0A318H0Z7_9BURK</name>
<evidence type="ECO:0000256" key="1">
    <source>
        <dbReference type="ARBA" id="ARBA00004772"/>
    </source>
</evidence>
<dbReference type="AlphaFoldDB" id="A0A318H0Z7"/>
<evidence type="ECO:0000256" key="9">
    <source>
        <dbReference type="RuleBase" id="RU366031"/>
    </source>
</evidence>
<keyword evidence="5 9" id="KW-0627">Porphyrin biosynthesis</keyword>
<evidence type="ECO:0000313" key="12">
    <source>
        <dbReference type="Proteomes" id="UP000247811"/>
    </source>
</evidence>
<evidence type="ECO:0000313" key="11">
    <source>
        <dbReference type="EMBL" id="PXW96618.1"/>
    </source>
</evidence>
<dbReference type="EMBL" id="QJJS01000006">
    <property type="protein sequence ID" value="PXW96618.1"/>
    <property type="molecule type" value="Genomic_DNA"/>
</dbReference>
<organism evidence="11 12">
    <name type="scientific">Sphaerotilus hippei</name>
    <dbReference type="NCBI Taxonomy" id="744406"/>
    <lineage>
        <taxon>Bacteria</taxon>
        <taxon>Pseudomonadati</taxon>
        <taxon>Pseudomonadota</taxon>
        <taxon>Betaproteobacteria</taxon>
        <taxon>Burkholderiales</taxon>
        <taxon>Sphaerotilaceae</taxon>
        <taxon>Sphaerotilus</taxon>
    </lineage>
</organism>
<dbReference type="Pfam" id="PF02602">
    <property type="entry name" value="HEM4"/>
    <property type="match status" value="1"/>
</dbReference>
<sequence>MADAAASRRALLVVTRPQPQADAWVRDLAARGQPAVALPLMRIEALEADGPVLRSAWRTLAQHRLVMFVSPNAVLQFFAGRPAAAPWPADTRAAATGPGTEAALLQCGVPAGLIDAPAHDAERFDAETLWQQVLARRDWTGAQVLIVRGEDGRDWLAQRLCAAGAGVDLLAAYRRQPPCWSTAEVTLLRSLLAQAEATGRARPVWFFSSSQCIEHLAAHLVDDPERLRAARSLPVLATHPRIAETARRLGFAEVRPVSPDAAAVVASLD</sequence>
<comment type="function">
    <text evidence="6 9">Catalyzes cyclization of the linear tetrapyrrole, hydroxymethylbilane, to the macrocyclic uroporphyrinogen III.</text>
</comment>
<gene>
    <name evidence="11" type="ORF">C7444_106137</name>
</gene>
<dbReference type="OrthoDB" id="9787650at2"/>
<comment type="caution">
    <text evidence="11">The sequence shown here is derived from an EMBL/GenBank/DDBJ whole genome shotgun (WGS) entry which is preliminary data.</text>
</comment>
<keyword evidence="4 9" id="KW-0456">Lyase</keyword>
<keyword evidence="12" id="KW-1185">Reference proteome</keyword>
<proteinExistence type="inferred from homology"/>
<evidence type="ECO:0000256" key="3">
    <source>
        <dbReference type="ARBA" id="ARBA00013109"/>
    </source>
</evidence>
<feature type="domain" description="Tetrapyrrole biosynthesis uroporphyrinogen III synthase" evidence="10">
    <location>
        <begin position="23"/>
        <end position="265"/>
    </location>
</feature>
<dbReference type="InterPro" id="IPR003754">
    <property type="entry name" value="4pyrrol_synth_uPrphyn_synth"/>
</dbReference>
<comment type="catalytic activity">
    <reaction evidence="8 9">
        <text>hydroxymethylbilane = uroporphyrinogen III + H2O</text>
        <dbReference type="Rhea" id="RHEA:18965"/>
        <dbReference type="ChEBI" id="CHEBI:15377"/>
        <dbReference type="ChEBI" id="CHEBI:57308"/>
        <dbReference type="ChEBI" id="CHEBI:57845"/>
        <dbReference type="EC" id="4.2.1.75"/>
    </reaction>
</comment>
<dbReference type="InterPro" id="IPR036108">
    <property type="entry name" value="4pyrrol_syn_uPrphyn_synt_sf"/>
</dbReference>
<dbReference type="GO" id="GO:0006782">
    <property type="term" value="P:protoporphyrinogen IX biosynthetic process"/>
    <property type="evidence" value="ECO:0007669"/>
    <property type="project" value="UniProtKB-UniRule"/>
</dbReference>
<evidence type="ECO:0000256" key="6">
    <source>
        <dbReference type="ARBA" id="ARBA00037589"/>
    </source>
</evidence>
<comment type="pathway">
    <text evidence="1 9">Porphyrin-containing compound metabolism; protoporphyrin-IX biosynthesis; coproporphyrinogen-III from 5-aminolevulinate: step 3/4.</text>
</comment>
<reference evidence="11 12" key="1">
    <citation type="submission" date="2018-05" db="EMBL/GenBank/DDBJ databases">
        <title>Genomic Encyclopedia of Type Strains, Phase IV (KMG-IV): sequencing the most valuable type-strain genomes for metagenomic binning, comparative biology and taxonomic classification.</title>
        <authorList>
            <person name="Goeker M."/>
        </authorList>
    </citation>
    <scope>NUCLEOTIDE SEQUENCE [LARGE SCALE GENOMIC DNA]</scope>
    <source>
        <strain evidence="11 12">DSM 566</strain>
    </source>
</reference>